<dbReference type="InterPro" id="IPR032503">
    <property type="entry name" value="FAO_M"/>
</dbReference>
<feature type="domain" description="GCVT N-terminal" evidence="3">
    <location>
        <begin position="466"/>
        <end position="755"/>
    </location>
</feature>
<dbReference type="FunFam" id="2.40.30.110:FF:000004">
    <property type="entry name" value="Pyruvate dehydrogenase phosphatase regulatory subunit, mitochondrial"/>
    <property type="match status" value="1"/>
</dbReference>
<name>A0A8K0D0J0_IGNLU</name>
<dbReference type="OrthoDB" id="429143at2759"/>
<dbReference type="AlphaFoldDB" id="A0A8K0D0J0"/>
<gene>
    <name evidence="6" type="ORF">ILUMI_10391</name>
</gene>
<dbReference type="InterPro" id="IPR036188">
    <property type="entry name" value="FAD/NAD-bd_sf"/>
</dbReference>
<dbReference type="InterPro" id="IPR006222">
    <property type="entry name" value="GCVT_N"/>
</dbReference>
<dbReference type="Pfam" id="PF16350">
    <property type="entry name" value="FAO_M"/>
    <property type="match status" value="1"/>
</dbReference>
<evidence type="ECO:0000259" key="5">
    <source>
        <dbReference type="Pfam" id="PF16350"/>
    </source>
</evidence>
<dbReference type="Gene3D" id="3.30.1360.120">
    <property type="entry name" value="Probable tRNA modification gtpase trme, domain 1"/>
    <property type="match status" value="1"/>
</dbReference>
<evidence type="ECO:0000259" key="2">
    <source>
        <dbReference type="Pfam" id="PF01266"/>
    </source>
</evidence>
<dbReference type="Proteomes" id="UP000801492">
    <property type="component" value="Unassembled WGS sequence"/>
</dbReference>
<evidence type="ECO:0000256" key="1">
    <source>
        <dbReference type="ARBA" id="ARBA00008609"/>
    </source>
</evidence>
<sequence length="896" mass="100706">MLLQRIHLKASASSLRRLISLKSSAVDRSNQESPQLEVAYPPRNAKVVICGGGVMGASVAYHIGKLGWAADTVLIDQNRVGGGSTWQSSGLLGIFKPSLAQVKLAKASKKLYQLLESKGLSTGWKQCGSLNLARTKDRMCVFRRMKAQSVSWNIECELLTPSQCKEKCPLLNIDDLEGGLWIPGDGVGDPYEICISLVKEAKKLGVKVVENCTVQKIIQLNGKVCGVETDLGPIQCDFFVNCAGFWARGVGQLSEPYVKVPLHAVEHYYLHTKPIPDLNSMTPVVRDLDGHIYFRENNGRLLAGGFEPTAKPAFEDGKIPVSSKDRRLPEDWDHFHVLLEQLLYRIPCLGNAVLDRLCNGPEAFSPDCKWIIGEAPEIRNYLVAAGMKTVGISAAGGVGYATAEIIVNDNTSCDMYELEVSRFLGLHNNRKFLRDRVREVPGMHYGMSYPFHEFKTGRNLRMSPIYPKLREVGAVFGQVMGYERPTWFDPAHVTDKEASDWSTPYRIAATETFGKPPWFEYVAAEYEACRETVGISDYSSFTKIDLWSKGDEVVKALQYICSNNVDVPLDSIIHTGMQNKYGGYENDCSLARIAENHYMMIAPTIQQTRCRVWLQKHLPSTVAVSDVTSMFTALCIMGPFTRTLLSELTDTDLCPNNYPFFTYKLLDIGLANGIRTFNLTHTGELGYVLYIPNEFALHVYSRLIEAGEKYGMRHVGYYATRALRIEKFYAFWGQDLDTRTTPLECGRMWRVKFDKDFIGKEALLEQKEKGVERMYIQLILDDHCHETELWPWGGEPIYRNGKYAGITTTTGYGFTFKKQVCLGFVQNLDENGVPQKVTADFVQSGDYEVDIAGIRYHAKVNLHSPTLPTKYRDEEREAYQATRDKGDTSIVITVNK</sequence>
<dbReference type="SUPFAM" id="SSF51905">
    <property type="entry name" value="FAD/NAD(P)-binding domain"/>
    <property type="match status" value="1"/>
</dbReference>
<dbReference type="Gene3D" id="3.50.50.60">
    <property type="entry name" value="FAD/NAD(P)-binding domain"/>
    <property type="match status" value="1"/>
</dbReference>
<dbReference type="InterPro" id="IPR006076">
    <property type="entry name" value="FAD-dep_OxRdtase"/>
</dbReference>
<dbReference type="GO" id="GO:0005739">
    <property type="term" value="C:mitochondrion"/>
    <property type="evidence" value="ECO:0007669"/>
    <property type="project" value="TreeGrafter"/>
</dbReference>
<dbReference type="EMBL" id="VTPC01005655">
    <property type="protein sequence ID" value="KAF2895789.1"/>
    <property type="molecule type" value="Genomic_DNA"/>
</dbReference>
<evidence type="ECO:0008006" key="8">
    <source>
        <dbReference type="Google" id="ProtNLM"/>
    </source>
</evidence>
<feature type="domain" description="FAD dependent oxidoreductase central" evidence="5">
    <location>
        <begin position="411"/>
        <end position="463"/>
    </location>
</feature>
<dbReference type="InterPro" id="IPR027266">
    <property type="entry name" value="TrmE/GcvT-like"/>
</dbReference>
<dbReference type="FunFam" id="3.30.70.1400:FF:000003">
    <property type="entry name" value="Pyruvate dehydrogenase phosphatase regulatory subunit"/>
    <property type="match status" value="1"/>
</dbReference>
<dbReference type="SUPFAM" id="SSF54373">
    <property type="entry name" value="FAD-linked reductases, C-terminal domain"/>
    <property type="match status" value="1"/>
</dbReference>
<dbReference type="Gene3D" id="2.40.30.110">
    <property type="entry name" value="Aminomethyltransferase beta-barrel domains"/>
    <property type="match status" value="1"/>
</dbReference>
<feature type="domain" description="Aminomethyltransferase C-terminal" evidence="4">
    <location>
        <begin position="788"/>
        <end position="860"/>
    </location>
</feature>
<reference evidence="6" key="1">
    <citation type="submission" date="2019-08" db="EMBL/GenBank/DDBJ databases">
        <title>The genome of the North American firefly Photinus pyralis.</title>
        <authorList>
            <consortium name="Photinus pyralis genome working group"/>
            <person name="Fallon T.R."/>
            <person name="Sander Lower S.E."/>
            <person name="Weng J.-K."/>
        </authorList>
    </citation>
    <scope>NUCLEOTIDE SEQUENCE</scope>
    <source>
        <strain evidence="6">TRF0915ILg1</strain>
        <tissue evidence="6">Whole body</tissue>
    </source>
</reference>
<comment type="similarity">
    <text evidence="1">Belongs to the GcvT family.</text>
</comment>
<dbReference type="PANTHER" id="PTHR43757:SF15">
    <property type="entry name" value="PYRUVATE DEHYDROGENASE PHOSPHATASE REGULATORY SUBUNIT, MITOCHONDRIAL-LIKE"/>
    <property type="match status" value="1"/>
</dbReference>
<evidence type="ECO:0000259" key="4">
    <source>
        <dbReference type="Pfam" id="PF08669"/>
    </source>
</evidence>
<dbReference type="PANTHER" id="PTHR43757">
    <property type="entry name" value="AMINOMETHYLTRANSFERASE"/>
    <property type="match status" value="1"/>
</dbReference>
<organism evidence="6 7">
    <name type="scientific">Ignelater luminosus</name>
    <name type="common">Cucubano</name>
    <name type="synonym">Pyrophorus luminosus</name>
    <dbReference type="NCBI Taxonomy" id="2038154"/>
    <lineage>
        <taxon>Eukaryota</taxon>
        <taxon>Metazoa</taxon>
        <taxon>Ecdysozoa</taxon>
        <taxon>Arthropoda</taxon>
        <taxon>Hexapoda</taxon>
        <taxon>Insecta</taxon>
        <taxon>Pterygota</taxon>
        <taxon>Neoptera</taxon>
        <taxon>Endopterygota</taxon>
        <taxon>Coleoptera</taxon>
        <taxon>Polyphaga</taxon>
        <taxon>Elateriformia</taxon>
        <taxon>Elateroidea</taxon>
        <taxon>Elateridae</taxon>
        <taxon>Agrypninae</taxon>
        <taxon>Pyrophorini</taxon>
        <taxon>Ignelater</taxon>
    </lineage>
</organism>
<comment type="caution">
    <text evidence="6">The sequence shown here is derived from an EMBL/GenBank/DDBJ whole genome shotgun (WGS) entry which is preliminary data.</text>
</comment>
<dbReference type="Pfam" id="PF01571">
    <property type="entry name" value="GCV_T"/>
    <property type="match status" value="1"/>
</dbReference>
<evidence type="ECO:0000259" key="3">
    <source>
        <dbReference type="Pfam" id="PF01571"/>
    </source>
</evidence>
<proteinExistence type="inferred from homology"/>
<accession>A0A8K0D0J0</accession>
<dbReference type="InterPro" id="IPR028896">
    <property type="entry name" value="GcvT/YgfZ/DmdA"/>
</dbReference>
<dbReference type="InterPro" id="IPR029043">
    <property type="entry name" value="GcvT/YgfZ_C"/>
</dbReference>
<protein>
    <recommendedName>
        <fullName evidence="8">Pyruvate dehydrogenase phosphatase regulatory subunit, mitochondrial</fullName>
    </recommendedName>
</protein>
<evidence type="ECO:0000313" key="6">
    <source>
        <dbReference type="EMBL" id="KAF2895789.1"/>
    </source>
</evidence>
<dbReference type="Gene3D" id="3.30.9.10">
    <property type="entry name" value="D-Amino Acid Oxidase, subunit A, domain 2"/>
    <property type="match status" value="1"/>
</dbReference>
<keyword evidence="7" id="KW-1185">Reference proteome</keyword>
<dbReference type="InterPro" id="IPR013977">
    <property type="entry name" value="GcvT_C"/>
</dbReference>
<dbReference type="Pfam" id="PF01266">
    <property type="entry name" value="DAO"/>
    <property type="match status" value="1"/>
</dbReference>
<dbReference type="SUPFAM" id="SSF103025">
    <property type="entry name" value="Folate-binding domain"/>
    <property type="match status" value="1"/>
</dbReference>
<dbReference type="Gene3D" id="3.30.70.1400">
    <property type="entry name" value="Aminomethyltransferase beta-barrel domains"/>
    <property type="match status" value="1"/>
</dbReference>
<dbReference type="SUPFAM" id="SSF101790">
    <property type="entry name" value="Aminomethyltransferase beta-barrel domain"/>
    <property type="match status" value="1"/>
</dbReference>
<feature type="domain" description="FAD dependent oxidoreductase" evidence="2">
    <location>
        <begin position="46"/>
        <end position="404"/>
    </location>
</feature>
<dbReference type="Pfam" id="PF08669">
    <property type="entry name" value="GCV_T_C"/>
    <property type="match status" value="1"/>
</dbReference>
<evidence type="ECO:0000313" key="7">
    <source>
        <dbReference type="Proteomes" id="UP000801492"/>
    </source>
</evidence>